<proteinExistence type="predicted"/>
<protein>
    <recommendedName>
        <fullName evidence="1">Reverse transcriptase domain-containing protein</fullName>
    </recommendedName>
</protein>
<sequence>MLNIQCILQRGLEATFITQELYDFLLQKNPRTPVIYTLPKIHKDPISPPGRPIVSAIGGALEPIAKWLDHLFKQPVEELPTCIKDTPSLLKSLQQFTGLEPDITFITCDVKSLYTIIPHDMGINAMRRILASSTSYTGPPIEYIMELLHLVLSQNYFRFEQTRYKQIAGTSMGAAMAPMYANSYMYIFEQEQILIPFHDSILFYRRFIDDIFIIWKNVGPTPDEMLNTINSLDTPVRLTMTTSDKQIDFLDVRLYREDDKIAYTLFSKPTDRNTLLHAKSHHPKHHIRSLPQSQFMRVIRNNSNIINTQLQLQIMWDKFLSRGYHSRDLTKALDRCYEVPVHNTAKNDRLVFPITYTTISDDIKR</sequence>
<dbReference type="Pfam" id="PF26215">
    <property type="entry name" value="HTH_animal"/>
    <property type="match status" value="1"/>
</dbReference>
<organism evidence="2 3">
    <name type="scientific">Pelobates cultripes</name>
    <name type="common">Western spadefoot toad</name>
    <dbReference type="NCBI Taxonomy" id="61616"/>
    <lineage>
        <taxon>Eukaryota</taxon>
        <taxon>Metazoa</taxon>
        <taxon>Chordata</taxon>
        <taxon>Craniata</taxon>
        <taxon>Vertebrata</taxon>
        <taxon>Euteleostomi</taxon>
        <taxon>Amphibia</taxon>
        <taxon>Batrachia</taxon>
        <taxon>Anura</taxon>
        <taxon>Pelobatoidea</taxon>
        <taxon>Pelobatidae</taxon>
        <taxon>Pelobates</taxon>
    </lineage>
</organism>
<dbReference type="InterPro" id="IPR058912">
    <property type="entry name" value="HTH_animal"/>
</dbReference>
<evidence type="ECO:0000313" key="3">
    <source>
        <dbReference type="Proteomes" id="UP001295444"/>
    </source>
</evidence>
<dbReference type="Proteomes" id="UP001295444">
    <property type="component" value="Chromosome 04"/>
</dbReference>
<accession>A0AAD1S2N7</accession>
<dbReference type="PANTHER" id="PTHR21301:SF10">
    <property type="entry name" value="REVERSE TRANSCRIPTASE DOMAIN-CONTAINING PROTEIN"/>
    <property type="match status" value="1"/>
</dbReference>
<dbReference type="PANTHER" id="PTHR21301">
    <property type="entry name" value="REVERSE TRANSCRIPTASE"/>
    <property type="match status" value="1"/>
</dbReference>
<dbReference type="InterPro" id="IPR000477">
    <property type="entry name" value="RT_dom"/>
</dbReference>
<feature type="domain" description="Reverse transcriptase" evidence="1">
    <location>
        <begin position="1"/>
        <end position="265"/>
    </location>
</feature>
<dbReference type="AlphaFoldDB" id="A0AAD1S2N7"/>
<evidence type="ECO:0000259" key="1">
    <source>
        <dbReference type="PROSITE" id="PS50878"/>
    </source>
</evidence>
<gene>
    <name evidence="2" type="ORF">PECUL_23A009365</name>
</gene>
<keyword evidence="3" id="KW-1185">Reference proteome</keyword>
<dbReference type="EMBL" id="OW240915">
    <property type="protein sequence ID" value="CAH2285163.1"/>
    <property type="molecule type" value="Genomic_DNA"/>
</dbReference>
<evidence type="ECO:0000313" key="2">
    <source>
        <dbReference type="EMBL" id="CAH2285163.1"/>
    </source>
</evidence>
<name>A0AAD1S2N7_PELCU</name>
<reference evidence="2" key="1">
    <citation type="submission" date="2022-03" db="EMBL/GenBank/DDBJ databases">
        <authorList>
            <person name="Alioto T."/>
            <person name="Alioto T."/>
            <person name="Gomez Garrido J."/>
        </authorList>
    </citation>
    <scope>NUCLEOTIDE SEQUENCE</scope>
</reference>
<feature type="non-terminal residue" evidence="2">
    <location>
        <position position="365"/>
    </location>
</feature>
<dbReference type="PROSITE" id="PS50878">
    <property type="entry name" value="RT_POL"/>
    <property type="match status" value="1"/>
</dbReference>